<keyword evidence="1" id="KW-1133">Transmembrane helix</keyword>
<reference evidence="2 3" key="1">
    <citation type="submission" date="2020-11" db="EMBL/GenBank/DDBJ databases">
        <title>Draft genome sequencing of a Lachnospiraceae strain isolated from anoxic soil subjected to BSD treatment.</title>
        <authorList>
            <person name="Uek A."/>
            <person name="Tonouchi A."/>
        </authorList>
    </citation>
    <scope>NUCLEOTIDE SEQUENCE [LARGE SCALE GENOMIC DNA]</scope>
    <source>
        <strain evidence="2 3">TB5</strain>
    </source>
</reference>
<feature type="transmembrane region" description="Helical" evidence="1">
    <location>
        <begin position="174"/>
        <end position="194"/>
    </location>
</feature>
<evidence type="ECO:0000313" key="3">
    <source>
        <dbReference type="Proteomes" id="UP000595897"/>
    </source>
</evidence>
<dbReference type="Proteomes" id="UP000595897">
    <property type="component" value="Chromosome"/>
</dbReference>
<dbReference type="RefSeq" id="WP_271713437.1">
    <property type="nucleotide sequence ID" value="NZ_AP024169.1"/>
</dbReference>
<feature type="transmembrane region" description="Helical" evidence="1">
    <location>
        <begin position="200"/>
        <end position="222"/>
    </location>
</feature>
<dbReference type="AlphaFoldDB" id="A0A7R7EQ06"/>
<name>A0A7R7EQ06_9FIRM</name>
<sequence>MGTLVISYEDLNDASHQARNIAEKLGDYANELEHKVCRKINEYSGERTQNIYDADGFMRKKLEKLQQKKIDFTTLSSNIKTFESNCKTADNNVARSIKTITGDFKKAYKIKENVITNFFNYIGVAIGNATAIGRAIKDCIGGIQDVIKSAGEAISDWYKYDGGKYLVEGAIEGIGAALLGAVTAIAAVAAFAAASTVGAVIVGVAAVVVAVATVANGISAVYNDSKAYQVAKNGDAATAVRYAGRDTLADTLRHESDSKLVHILATGLEMVELAASVVLVVDAGINIAKGAKNLVGKILNKGGSSAVEGVGNSFIITDEIKEALTTGEDKAYFWSGLGIDGANIAKDTAIKKGCTTLENQIELNNIKMPEWSFLDKNAQQAWRDVSDCYAQNCSGNINVVLGDTVGANSVFVSTELDTLKANVNVKSITAINPFTNEITLIYDRLNPENNATIIKYIGEDGAELVKFGGN</sequence>
<protein>
    <submittedName>
        <fullName evidence="2">Uncharacterized protein</fullName>
    </submittedName>
</protein>
<evidence type="ECO:0000256" key="1">
    <source>
        <dbReference type="SAM" id="Phobius"/>
    </source>
</evidence>
<evidence type="ECO:0000313" key="2">
    <source>
        <dbReference type="EMBL" id="BCN32387.1"/>
    </source>
</evidence>
<keyword evidence="1" id="KW-0812">Transmembrane</keyword>
<dbReference type="SUPFAM" id="SSF52309">
    <property type="entry name" value="N-(deoxy)ribosyltransferase-like"/>
    <property type="match status" value="1"/>
</dbReference>
<gene>
    <name evidence="2" type="ORF">bsdtb5_36820</name>
</gene>
<organism evidence="2 3">
    <name type="scientific">Anaeromicropila herbilytica</name>
    <dbReference type="NCBI Taxonomy" id="2785025"/>
    <lineage>
        <taxon>Bacteria</taxon>
        <taxon>Bacillati</taxon>
        <taxon>Bacillota</taxon>
        <taxon>Clostridia</taxon>
        <taxon>Lachnospirales</taxon>
        <taxon>Lachnospiraceae</taxon>
        <taxon>Anaeromicropila</taxon>
    </lineage>
</organism>
<keyword evidence="1" id="KW-0472">Membrane</keyword>
<dbReference type="EMBL" id="AP024169">
    <property type="protein sequence ID" value="BCN32387.1"/>
    <property type="molecule type" value="Genomic_DNA"/>
</dbReference>
<accession>A0A7R7EQ06</accession>
<keyword evidence="3" id="KW-1185">Reference proteome</keyword>
<proteinExistence type="predicted"/>
<dbReference type="KEGG" id="ahb:bsdtb5_36820"/>